<dbReference type="GO" id="GO:0003729">
    <property type="term" value="F:mRNA binding"/>
    <property type="evidence" value="ECO:0007669"/>
    <property type="project" value="InterPro"/>
</dbReference>
<keyword evidence="6" id="KW-0694">RNA-binding</keyword>
<comment type="similarity">
    <text evidence="1">Belongs to the HicA mRNA interferase family.</text>
</comment>
<evidence type="ECO:0000313" key="9">
    <source>
        <dbReference type="Proteomes" id="UP000324233"/>
    </source>
</evidence>
<dbReference type="Proteomes" id="UP000324233">
    <property type="component" value="Chromosome"/>
</dbReference>
<keyword evidence="4" id="KW-0255">Endonuclease</keyword>
<evidence type="ECO:0000256" key="5">
    <source>
        <dbReference type="ARBA" id="ARBA00022801"/>
    </source>
</evidence>
<name>A0A5B9W3T5_9BACT</name>
<keyword evidence="9" id="KW-1185">Reference proteome</keyword>
<dbReference type="InterPro" id="IPR038570">
    <property type="entry name" value="HicA_sf"/>
</dbReference>
<dbReference type="SUPFAM" id="SSF54786">
    <property type="entry name" value="YcfA/nrd intein domain"/>
    <property type="match status" value="1"/>
</dbReference>
<dbReference type="Pfam" id="PF07927">
    <property type="entry name" value="HicA_toxin"/>
    <property type="match status" value="1"/>
</dbReference>
<keyword evidence="2" id="KW-1277">Toxin-antitoxin system</keyword>
<dbReference type="KEGG" id="agv:OJF2_34520"/>
<dbReference type="OrthoDB" id="164049at2"/>
<sequence length="67" mass="7458">MPRKIRDLTNDLIDAGFSIVPGGGKGSHRKFTHPNYAGVVTLSGQDGDDAKFYQERQVKRAIEEVNR</sequence>
<accession>A0A5B9W3T5</accession>
<dbReference type="AlphaFoldDB" id="A0A5B9W3T5"/>
<evidence type="ECO:0000256" key="3">
    <source>
        <dbReference type="ARBA" id="ARBA00022722"/>
    </source>
</evidence>
<dbReference type="GO" id="GO:0016787">
    <property type="term" value="F:hydrolase activity"/>
    <property type="evidence" value="ECO:0007669"/>
    <property type="project" value="UniProtKB-KW"/>
</dbReference>
<organism evidence="8 9">
    <name type="scientific">Aquisphaera giovannonii</name>
    <dbReference type="NCBI Taxonomy" id="406548"/>
    <lineage>
        <taxon>Bacteria</taxon>
        <taxon>Pseudomonadati</taxon>
        <taxon>Planctomycetota</taxon>
        <taxon>Planctomycetia</taxon>
        <taxon>Isosphaerales</taxon>
        <taxon>Isosphaeraceae</taxon>
        <taxon>Aquisphaera</taxon>
    </lineage>
</organism>
<dbReference type="InterPro" id="IPR012933">
    <property type="entry name" value="HicA_mRNA_interferase"/>
</dbReference>
<evidence type="ECO:0000256" key="4">
    <source>
        <dbReference type="ARBA" id="ARBA00022759"/>
    </source>
</evidence>
<evidence type="ECO:0000256" key="7">
    <source>
        <dbReference type="ARBA" id="ARBA00023016"/>
    </source>
</evidence>
<keyword evidence="3" id="KW-0540">Nuclease</keyword>
<evidence type="ECO:0000256" key="2">
    <source>
        <dbReference type="ARBA" id="ARBA00022649"/>
    </source>
</evidence>
<dbReference type="RefSeq" id="WP_148594770.1">
    <property type="nucleotide sequence ID" value="NZ_CP042997.1"/>
</dbReference>
<evidence type="ECO:0000256" key="6">
    <source>
        <dbReference type="ARBA" id="ARBA00022884"/>
    </source>
</evidence>
<reference evidence="8 9" key="1">
    <citation type="submission" date="2019-08" db="EMBL/GenBank/DDBJ databases">
        <title>Deep-cultivation of Planctomycetes and their phenomic and genomic characterization uncovers novel biology.</title>
        <authorList>
            <person name="Wiegand S."/>
            <person name="Jogler M."/>
            <person name="Boedeker C."/>
            <person name="Pinto D."/>
            <person name="Vollmers J."/>
            <person name="Rivas-Marin E."/>
            <person name="Kohn T."/>
            <person name="Peeters S.H."/>
            <person name="Heuer A."/>
            <person name="Rast P."/>
            <person name="Oberbeckmann S."/>
            <person name="Bunk B."/>
            <person name="Jeske O."/>
            <person name="Meyerdierks A."/>
            <person name="Storesund J.E."/>
            <person name="Kallscheuer N."/>
            <person name="Luecker S."/>
            <person name="Lage O.M."/>
            <person name="Pohl T."/>
            <person name="Merkel B.J."/>
            <person name="Hornburger P."/>
            <person name="Mueller R.-W."/>
            <person name="Bruemmer F."/>
            <person name="Labrenz M."/>
            <person name="Spormann A.M."/>
            <person name="Op den Camp H."/>
            <person name="Overmann J."/>
            <person name="Amann R."/>
            <person name="Jetten M.S.M."/>
            <person name="Mascher T."/>
            <person name="Medema M.H."/>
            <person name="Devos D.P."/>
            <person name="Kaster A.-K."/>
            <person name="Ovreas L."/>
            <person name="Rohde M."/>
            <person name="Galperin M.Y."/>
            <person name="Jogler C."/>
        </authorList>
    </citation>
    <scope>NUCLEOTIDE SEQUENCE [LARGE SCALE GENOMIC DNA]</scope>
    <source>
        <strain evidence="8 9">OJF2</strain>
    </source>
</reference>
<dbReference type="Gene3D" id="3.30.920.30">
    <property type="entry name" value="Hypothetical protein"/>
    <property type="match status" value="1"/>
</dbReference>
<keyword evidence="5" id="KW-0378">Hydrolase</keyword>
<evidence type="ECO:0000313" key="8">
    <source>
        <dbReference type="EMBL" id="QEH34907.1"/>
    </source>
</evidence>
<evidence type="ECO:0000256" key="1">
    <source>
        <dbReference type="ARBA" id="ARBA00006620"/>
    </source>
</evidence>
<gene>
    <name evidence="8" type="ORF">OJF2_34520</name>
</gene>
<dbReference type="EMBL" id="CP042997">
    <property type="protein sequence ID" value="QEH34907.1"/>
    <property type="molecule type" value="Genomic_DNA"/>
</dbReference>
<keyword evidence="7" id="KW-0346">Stress response</keyword>
<protein>
    <submittedName>
        <fullName evidence="8">YcfA-like protein</fullName>
    </submittedName>
</protein>
<proteinExistence type="inferred from homology"/>
<dbReference type="GO" id="GO:0004519">
    <property type="term" value="F:endonuclease activity"/>
    <property type="evidence" value="ECO:0007669"/>
    <property type="project" value="UniProtKB-KW"/>
</dbReference>